<protein>
    <submittedName>
        <fullName evidence="2">Uncharacterized protein</fullName>
    </submittedName>
</protein>
<keyword evidence="1" id="KW-0472">Membrane</keyword>
<keyword evidence="1" id="KW-0812">Transmembrane</keyword>
<sequence>MCSTTIALITFHSFDIHTLASDIFGPARSSVSWRCIPVIARILSDLTNFDVCVISTYYPCYQFTLYLLIRLARGGSTLGEAGIVAQGATALFMETVNITRFRIWPQTTPFVKTFRIPGSLPIFQLALIPGAILFGFLLAQGVSATSFSEWIPRWGIINCRRHNWDVDAVVSRGPQSTALSDFQKADHPGAGQD</sequence>
<keyword evidence="1" id="KW-1133">Transmembrane helix</keyword>
<feature type="transmembrane region" description="Helical" evidence="1">
    <location>
        <begin position="122"/>
        <end position="142"/>
    </location>
</feature>
<gene>
    <name evidence="2" type="ORF">BS47DRAFT_346846</name>
</gene>
<proteinExistence type="predicted"/>
<dbReference type="Proteomes" id="UP000886523">
    <property type="component" value="Unassembled WGS sequence"/>
</dbReference>
<dbReference type="OrthoDB" id="377083at2759"/>
<evidence type="ECO:0000313" key="2">
    <source>
        <dbReference type="EMBL" id="KAF9507177.1"/>
    </source>
</evidence>
<evidence type="ECO:0000313" key="3">
    <source>
        <dbReference type="Proteomes" id="UP000886523"/>
    </source>
</evidence>
<reference evidence="2" key="1">
    <citation type="journal article" date="2020" name="Nat. Commun.">
        <title>Large-scale genome sequencing of mycorrhizal fungi provides insights into the early evolution of symbiotic traits.</title>
        <authorList>
            <person name="Miyauchi S."/>
            <person name="Kiss E."/>
            <person name="Kuo A."/>
            <person name="Drula E."/>
            <person name="Kohler A."/>
            <person name="Sanchez-Garcia M."/>
            <person name="Morin E."/>
            <person name="Andreopoulos B."/>
            <person name="Barry K.W."/>
            <person name="Bonito G."/>
            <person name="Buee M."/>
            <person name="Carver A."/>
            <person name="Chen C."/>
            <person name="Cichocki N."/>
            <person name="Clum A."/>
            <person name="Culley D."/>
            <person name="Crous P.W."/>
            <person name="Fauchery L."/>
            <person name="Girlanda M."/>
            <person name="Hayes R.D."/>
            <person name="Keri Z."/>
            <person name="LaButti K."/>
            <person name="Lipzen A."/>
            <person name="Lombard V."/>
            <person name="Magnuson J."/>
            <person name="Maillard F."/>
            <person name="Murat C."/>
            <person name="Nolan M."/>
            <person name="Ohm R.A."/>
            <person name="Pangilinan J."/>
            <person name="Pereira M.F."/>
            <person name="Perotto S."/>
            <person name="Peter M."/>
            <person name="Pfister S."/>
            <person name="Riley R."/>
            <person name="Sitrit Y."/>
            <person name="Stielow J.B."/>
            <person name="Szollosi G."/>
            <person name="Zifcakova L."/>
            <person name="Stursova M."/>
            <person name="Spatafora J.W."/>
            <person name="Tedersoo L."/>
            <person name="Vaario L.M."/>
            <person name="Yamada A."/>
            <person name="Yan M."/>
            <person name="Wang P."/>
            <person name="Xu J."/>
            <person name="Bruns T."/>
            <person name="Baldrian P."/>
            <person name="Vilgalys R."/>
            <person name="Dunand C."/>
            <person name="Henrissat B."/>
            <person name="Grigoriev I.V."/>
            <person name="Hibbett D."/>
            <person name="Nagy L.G."/>
            <person name="Martin F.M."/>
        </authorList>
    </citation>
    <scope>NUCLEOTIDE SEQUENCE</scope>
    <source>
        <strain evidence="2">UP504</strain>
    </source>
</reference>
<dbReference type="AlphaFoldDB" id="A0A9P6AJX3"/>
<keyword evidence="3" id="KW-1185">Reference proteome</keyword>
<accession>A0A9P6AJX3</accession>
<dbReference type="EMBL" id="MU129089">
    <property type="protein sequence ID" value="KAF9507177.1"/>
    <property type="molecule type" value="Genomic_DNA"/>
</dbReference>
<name>A0A9P6AJX3_9AGAM</name>
<organism evidence="2 3">
    <name type="scientific">Hydnum rufescens UP504</name>
    <dbReference type="NCBI Taxonomy" id="1448309"/>
    <lineage>
        <taxon>Eukaryota</taxon>
        <taxon>Fungi</taxon>
        <taxon>Dikarya</taxon>
        <taxon>Basidiomycota</taxon>
        <taxon>Agaricomycotina</taxon>
        <taxon>Agaricomycetes</taxon>
        <taxon>Cantharellales</taxon>
        <taxon>Hydnaceae</taxon>
        <taxon>Hydnum</taxon>
    </lineage>
</organism>
<comment type="caution">
    <text evidence="2">The sequence shown here is derived from an EMBL/GenBank/DDBJ whole genome shotgun (WGS) entry which is preliminary data.</text>
</comment>
<evidence type="ECO:0000256" key="1">
    <source>
        <dbReference type="SAM" id="Phobius"/>
    </source>
</evidence>